<dbReference type="RefSeq" id="XP_056763837.1">
    <property type="nucleotide sequence ID" value="XM_056911011.1"/>
</dbReference>
<dbReference type="InterPro" id="IPR050613">
    <property type="entry name" value="Sec_Metabolite_Reg"/>
</dbReference>
<evidence type="ECO:0000259" key="8">
    <source>
        <dbReference type="PROSITE" id="PS50048"/>
    </source>
</evidence>
<protein>
    <recommendedName>
        <fullName evidence="8">Zn(2)-C6 fungal-type domain-containing protein</fullName>
    </recommendedName>
</protein>
<dbReference type="PANTHER" id="PTHR31001">
    <property type="entry name" value="UNCHARACTERIZED TRANSCRIPTIONAL REGULATORY PROTEIN"/>
    <property type="match status" value="1"/>
</dbReference>
<keyword evidence="3" id="KW-0805">Transcription regulation</keyword>
<proteinExistence type="predicted"/>
<dbReference type="GO" id="GO:0006351">
    <property type="term" value="P:DNA-templated transcription"/>
    <property type="evidence" value="ECO:0007669"/>
    <property type="project" value="InterPro"/>
</dbReference>
<reference evidence="9" key="1">
    <citation type="submission" date="2022-12" db="EMBL/GenBank/DDBJ databases">
        <authorList>
            <person name="Petersen C."/>
        </authorList>
    </citation>
    <scope>NUCLEOTIDE SEQUENCE</scope>
    <source>
        <strain evidence="9">IBT 16125</strain>
    </source>
</reference>
<feature type="domain" description="Zn(2)-C6 fungal-type" evidence="8">
    <location>
        <begin position="11"/>
        <end position="42"/>
    </location>
</feature>
<dbReference type="InterPro" id="IPR036864">
    <property type="entry name" value="Zn2-C6_fun-type_DNA-bd_sf"/>
</dbReference>
<dbReference type="GeneID" id="81601254"/>
<evidence type="ECO:0000256" key="5">
    <source>
        <dbReference type="ARBA" id="ARBA00023163"/>
    </source>
</evidence>
<evidence type="ECO:0000256" key="3">
    <source>
        <dbReference type="ARBA" id="ARBA00023015"/>
    </source>
</evidence>
<dbReference type="Proteomes" id="UP001213681">
    <property type="component" value="Unassembled WGS sequence"/>
</dbReference>
<dbReference type="GO" id="GO:0008270">
    <property type="term" value="F:zinc ion binding"/>
    <property type="evidence" value="ECO:0007669"/>
    <property type="project" value="InterPro"/>
</dbReference>
<dbReference type="AlphaFoldDB" id="A0AAD6G047"/>
<dbReference type="SUPFAM" id="SSF57701">
    <property type="entry name" value="Zn2/Cys6 DNA-binding domain"/>
    <property type="match status" value="1"/>
</dbReference>
<keyword evidence="10" id="KW-1185">Reference proteome</keyword>
<feature type="region of interest" description="Disordered" evidence="7">
    <location>
        <begin position="289"/>
        <end position="311"/>
    </location>
</feature>
<keyword evidence="2" id="KW-0479">Metal-binding</keyword>
<dbReference type="EMBL" id="JAPVEA010000007">
    <property type="protein sequence ID" value="KAJ5443757.1"/>
    <property type="molecule type" value="Genomic_DNA"/>
</dbReference>
<dbReference type="GO" id="GO:0003677">
    <property type="term" value="F:DNA binding"/>
    <property type="evidence" value="ECO:0007669"/>
    <property type="project" value="UniProtKB-KW"/>
</dbReference>
<keyword evidence="5" id="KW-0804">Transcription</keyword>
<dbReference type="CDD" id="cd12148">
    <property type="entry name" value="fungal_TF_MHR"/>
    <property type="match status" value="1"/>
</dbReference>
<dbReference type="InterPro" id="IPR007219">
    <property type="entry name" value="XnlR_reg_dom"/>
</dbReference>
<reference evidence="9" key="2">
    <citation type="journal article" date="2023" name="IMA Fungus">
        <title>Comparative genomic study of the Penicillium genus elucidates a diverse pangenome and 15 lateral gene transfer events.</title>
        <authorList>
            <person name="Petersen C."/>
            <person name="Sorensen T."/>
            <person name="Nielsen M.R."/>
            <person name="Sondergaard T.E."/>
            <person name="Sorensen J.L."/>
            <person name="Fitzpatrick D.A."/>
            <person name="Frisvad J.C."/>
            <person name="Nielsen K.L."/>
        </authorList>
    </citation>
    <scope>NUCLEOTIDE SEQUENCE</scope>
    <source>
        <strain evidence="9">IBT 16125</strain>
    </source>
</reference>
<comment type="subcellular location">
    <subcellularLocation>
        <location evidence="1">Nucleus</location>
    </subcellularLocation>
</comment>
<keyword evidence="4" id="KW-0238">DNA-binding</keyword>
<gene>
    <name evidence="9" type="ORF">N7458_007629</name>
</gene>
<comment type="caution">
    <text evidence="9">The sequence shown here is derived from an EMBL/GenBank/DDBJ whole genome shotgun (WGS) entry which is preliminary data.</text>
</comment>
<dbReference type="PANTHER" id="PTHR31001:SF87">
    <property type="entry name" value="COL-21"/>
    <property type="match status" value="1"/>
</dbReference>
<evidence type="ECO:0000313" key="10">
    <source>
        <dbReference type="Proteomes" id="UP001213681"/>
    </source>
</evidence>
<evidence type="ECO:0000256" key="1">
    <source>
        <dbReference type="ARBA" id="ARBA00004123"/>
    </source>
</evidence>
<dbReference type="PROSITE" id="PS50048">
    <property type="entry name" value="ZN2_CY6_FUNGAL_2"/>
    <property type="match status" value="1"/>
</dbReference>
<sequence length="673" mass="75867">MHQSRKRRVRTCYPCYTRKQKCNREYPCNHCTRRRRPEECVYSAPPTEKAFQNTFRLEGAVDEAPGPFLEHAQPSSETSGLHEAQCHWSSHCSQHSAIAKSFGYFEDSNSNTMALLRGLPLESETDLSDPSPSMWEPIQQELSRMPPREILDFLVQYFVYELNWMKQVVHAPSFLTQYQQWWAKSKPIGVADVEFAVLILRICSYATQFLPSPTHTIDQICGRPLSEIRNTCSDVAYSLAKLCEGLDWKGSIFRVQHIIFAALTVSCEGRTDQFWEVIASASRAAQKAGIHTDTDTASKKSRVPQNDSTQELDKEVRRRVLCSLYVLDSHLSRQLDRVPFLPDHLVDNSPPRLRLIPDIGNMSAEIDTNAPDIFTERLMQVQLGQFWRRIGPRRNCDYDPTQSEQRYEMLCAEYLPSLHTAFSIDCPDTTWDNALPKLPMQRQLLRIAIFDSVCWNFRPLLSLKPDQIAELAPYKQVLLQSQKRRLGMAAVKVLEAVTALHSMFGGSYTRFAAIIFNTFEAAVLLLCLCCHADFPFDQGDEHTNVLGIKAKLTYKKAMQVAEQAIGRLQLLAELSDMAATGLGVAAQLYAIAAKAKKSPDSVAPESSTNTPFWQLPCSADRGTDNGLDPHSSLGQADPVLLSDIFSWAAQGDSYSKLSSSSYEFPMSWEGPVL</sequence>
<accession>A0AAD6G047</accession>
<dbReference type="Gene3D" id="4.10.240.10">
    <property type="entry name" value="Zn(2)-C6 fungal-type DNA-binding domain"/>
    <property type="match status" value="1"/>
</dbReference>
<keyword evidence="6" id="KW-0539">Nucleus</keyword>
<evidence type="ECO:0000256" key="6">
    <source>
        <dbReference type="ARBA" id="ARBA00023242"/>
    </source>
</evidence>
<evidence type="ECO:0000256" key="4">
    <source>
        <dbReference type="ARBA" id="ARBA00023125"/>
    </source>
</evidence>
<organism evidence="9 10">
    <name type="scientific">Penicillium daleae</name>
    <dbReference type="NCBI Taxonomy" id="63821"/>
    <lineage>
        <taxon>Eukaryota</taxon>
        <taxon>Fungi</taxon>
        <taxon>Dikarya</taxon>
        <taxon>Ascomycota</taxon>
        <taxon>Pezizomycotina</taxon>
        <taxon>Eurotiomycetes</taxon>
        <taxon>Eurotiomycetidae</taxon>
        <taxon>Eurotiales</taxon>
        <taxon>Aspergillaceae</taxon>
        <taxon>Penicillium</taxon>
    </lineage>
</organism>
<dbReference type="GO" id="GO:0005634">
    <property type="term" value="C:nucleus"/>
    <property type="evidence" value="ECO:0007669"/>
    <property type="project" value="UniProtKB-SubCell"/>
</dbReference>
<evidence type="ECO:0000313" key="9">
    <source>
        <dbReference type="EMBL" id="KAJ5443757.1"/>
    </source>
</evidence>
<name>A0AAD6G047_9EURO</name>
<dbReference type="GO" id="GO:0000981">
    <property type="term" value="F:DNA-binding transcription factor activity, RNA polymerase II-specific"/>
    <property type="evidence" value="ECO:0007669"/>
    <property type="project" value="InterPro"/>
</dbReference>
<dbReference type="SMART" id="SM00906">
    <property type="entry name" value="Fungal_trans"/>
    <property type="match status" value="1"/>
</dbReference>
<evidence type="ECO:0000256" key="7">
    <source>
        <dbReference type="SAM" id="MobiDB-lite"/>
    </source>
</evidence>
<dbReference type="Pfam" id="PF04082">
    <property type="entry name" value="Fungal_trans"/>
    <property type="match status" value="1"/>
</dbReference>
<dbReference type="SMART" id="SM00066">
    <property type="entry name" value="GAL4"/>
    <property type="match status" value="1"/>
</dbReference>
<dbReference type="InterPro" id="IPR001138">
    <property type="entry name" value="Zn2Cys6_DnaBD"/>
</dbReference>
<evidence type="ECO:0000256" key="2">
    <source>
        <dbReference type="ARBA" id="ARBA00022723"/>
    </source>
</evidence>